<reference evidence="2 3" key="1">
    <citation type="submission" date="2024-12" db="EMBL/GenBank/DDBJ databases">
        <authorList>
            <person name="Lee Y."/>
        </authorList>
    </citation>
    <scope>NUCLEOTIDE SEQUENCE [LARGE SCALE GENOMIC DNA]</scope>
    <source>
        <strain evidence="2 3">03SUJ4</strain>
    </source>
</reference>
<keyword evidence="3" id="KW-1185">Reference proteome</keyword>
<dbReference type="EMBL" id="JBJYXY010000001">
    <property type="protein sequence ID" value="MFN2976930.1"/>
    <property type="molecule type" value="Genomic_DNA"/>
</dbReference>
<evidence type="ECO:0000313" key="3">
    <source>
        <dbReference type="Proteomes" id="UP001634747"/>
    </source>
</evidence>
<keyword evidence="1" id="KW-0472">Membrane</keyword>
<gene>
    <name evidence="2" type="ORF">ACK2TP_14260</name>
</gene>
<evidence type="ECO:0000313" key="2">
    <source>
        <dbReference type="EMBL" id="MFN2976930.1"/>
    </source>
</evidence>
<protein>
    <submittedName>
        <fullName evidence="2">Uncharacterized protein</fullName>
    </submittedName>
</protein>
<organism evidence="2 3">
    <name type="scientific">Terriglobus aquaticus</name>
    <dbReference type="NCBI Taxonomy" id="940139"/>
    <lineage>
        <taxon>Bacteria</taxon>
        <taxon>Pseudomonadati</taxon>
        <taxon>Acidobacteriota</taxon>
        <taxon>Terriglobia</taxon>
        <taxon>Terriglobales</taxon>
        <taxon>Acidobacteriaceae</taxon>
        <taxon>Terriglobus</taxon>
    </lineage>
</organism>
<dbReference type="RefSeq" id="WP_263414890.1">
    <property type="nucleotide sequence ID" value="NZ_BAABBH010000001.1"/>
</dbReference>
<sequence>MSHFTALLLYAFFASIVFGITQRSTPRSMVRFGALCFGGFLAAAIVVSWGMYFIKH</sequence>
<name>A0ABW9KPU8_9BACT</name>
<dbReference type="Proteomes" id="UP001634747">
    <property type="component" value="Unassembled WGS sequence"/>
</dbReference>
<feature type="transmembrane region" description="Helical" evidence="1">
    <location>
        <begin position="29"/>
        <end position="54"/>
    </location>
</feature>
<accession>A0ABW9KPU8</accession>
<evidence type="ECO:0000256" key="1">
    <source>
        <dbReference type="SAM" id="Phobius"/>
    </source>
</evidence>
<keyword evidence="1" id="KW-1133">Transmembrane helix</keyword>
<keyword evidence="1" id="KW-0812">Transmembrane</keyword>
<proteinExistence type="predicted"/>
<comment type="caution">
    <text evidence="2">The sequence shown here is derived from an EMBL/GenBank/DDBJ whole genome shotgun (WGS) entry which is preliminary data.</text>
</comment>